<dbReference type="EMBL" id="LT598447">
    <property type="protein sequence ID" value="SCV05324.1"/>
    <property type="molecule type" value="Genomic_DNA"/>
</dbReference>
<protein>
    <submittedName>
        <fullName evidence="8">LANO_0H04984g1_1</fullName>
    </submittedName>
</protein>
<feature type="domain" description="C3H1-type" evidence="7">
    <location>
        <begin position="202"/>
        <end position="230"/>
    </location>
</feature>
<feature type="compositionally biased region" description="Low complexity" evidence="6">
    <location>
        <begin position="135"/>
        <end position="154"/>
    </location>
</feature>
<evidence type="ECO:0000256" key="2">
    <source>
        <dbReference type="ARBA" id="ARBA00022737"/>
    </source>
</evidence>
<feature type="zinc finger region" description="C3H1-type" evidence="5">
    <location>
        <begin position="164"/>
        <end position="192"/>
    </location>
</feature>
<evidence type="ECO:0000256" key="1">
    <source>
        <dbReference type="ARBA" id="ARBA00022723"/>
    </source>
</evidence>
<dbReference type="InterPro" id="IPR036855">
    <property type="entry name" value="Znf_CCCH_sf"/>
</dbReference>
<feature type="compositionally biased region" description="Polar residues" evidence="6">
    <location>
        <begin position="1"/>
        <end position="23"/>
    </location>
</feature>
<evidence type="ECO:0000313" key="8">
    <source>
        <dbReference type="EMBL" id="SCV05324.1"/>
    </source>
</evidence>
<dbReference type="GO" id="GO:0003729">
    <property type="term" value="F:mRNA binding"/>
    <property type="evidence" value="ECO:0007669"/>
    <property type="project" value="InterPro"/>
</dbReference>
<feature type="region of interest" description="Disordered" evidence="6">
    <location>
        <begin position="122"/>
        <end position="156"/>
    </location>
</feature>
<feature type="domain" description="C3H1-type" evidence="7">
    <location>
        <begin position="164"/>
        <end position="192"/>
    </location>
</feature>
<reference evidence="9" key="1">
    <citation type="submission" date="2016-03" db="EMBL/GenBank/DDBJ databases">
        <authorList>
            <person name="Devillers Hugo."/>
        </authorList>
    </citation>
    <scope>NUCLEOTIDE SEQUENCE [LARGE SCALE GENOMIC DNA]</scope>
</reference>
<dbReference type="PROSITE" id="PS50103">
    <property type="entry name" value="ZF_C3H1"/>
    <property type="match status" value="2"/>
</dbReference>
<dbReference type="FunFam" id="4.10.1000.10:FF:000001">
    <property type="entry name" value="zinc finger CCCH domain-containing protein 15-like"/>
    <property type="match status" value="1"/>
</dbReference>
<sequence>MNSHATHNHGSISSRTTQTSSVFSAEEDDYDARIKEIEAYYIRTLLDEELPALPHEYSKQRQAPPAVAAVNTYDLEKLRLAFASSQQQLEVEINPHYMPATGVLPLTSENLKLLQNPKLAPQRPECLAPAPEPTPSASAPVNSNTTSTNTSQQNEGHEKCNKVLYKTELCESFSTKGLCKYGPNCQFAHGLQELKFKERNNKFRTKPCANWMRTGSCPYGQRCCFKHGNDSDIKVYLRAGHNQENMSRRNHHANVQVLQRMAW</sequence>
<evidence type="ECO:0000256" key="4">
    <source>
        <dbReference type="ARBA" id="ARBA00022833"/>
    </source>
</evidence>
<name>A0A1G4KLP6_9SACH</name>
<dbReference type="InterPro" id="IPR045877">
    <property type="entry name" value="ZFP36-like"/>
</dbReference>
<evidence type="ECO:0000313" key="9">
    <source>
        <dbReference type="Proteomes" id="UP000189911"/>
    </source>
</evidence>
<dbReference type="OrthoDB" id="410307at2759"/>
<keyword evidence="4 5" id="KW-0862">Zinc</keyword>
<keyword evidence="9" id="KW-1185">Reference proteome</keyword>
<dbReference type="PANTHER" id="PTHR12547:SF18">
    <property type="entry name" value="PROTEIN TIS11"/>
    <property type="match status" value="1"/>
</dbReference>
<evidence type="ECO:0000256" key="5">
    <source>
        <dbReference type="PROSITE-ProRule" id="PRU00723"/>
    </source>
</evidence>
<proteinExistence type="predicted"/>
<organism evidence="8 9">
    <name type="scientific">Lachancea nothofagi CBS 11611</name>
    <dbReference type="NCBI Taxonomy" id="1266666"/>
    <lineage>
        <taxon>Eukaryota</taxon>
        <taxon>Fungi</taxon>
        <taxon>Dikarya</taxon>
        <taxon>Ascomycota</taxon>
        <taxon>Saccharomycotina</taxon>
        <taxon>Saccharomycetes</taxon>
        <taxon>Saccharomycetales</taxon>
        <taxon>Saccharomycetaceae</taxon>
        <taxon>Lachancea</taxon>
    </lineage>
</organism>
<evidence type="ECO:0000256" key="3">
    <source>
        <dbReference type="ARBA" id="ARBA00022771"/>
    </source>
</evidence>
<keyword evidence="3 5" id="KW-0863">Zinc-finger</keyword>
<gene>
    <name evidence="8" type="ORF">LANO_0H04984G</name>
</gene>
<dbReference type="GO" id="GO:0006879">
    <property type="term" value="P:intracellular iron ion homeostasis"/>
    <property type="evidence" value="ECO:0007669"/>
    <property type="project" value="UniProtKB-ARBA"/>
</dbReference>
<accession>A0A1G4KLP6</accession>
<feature type="zinc finger region" description="C3H1-type" evidence="5">
    <location>
        <begin position="202"/>
        <end position="230"/>
    </location>
</feature>
<dbReference type="InterPro" id="IPR000571">
    <property type="entry name" value="Znf_CCCH"/>
</dbReference>
<dbReference type="Proteomes" id="UP000189911">
    <property type="component" value="Chromosome H"/>
</dbReference>
<dbReference type="GO" id="GO:0000956">
    <property type="term" value="P:nuclear-transcribed mRNA catabolic process"/>
    <property type="evidence" value="ECO:0007669"/>
    <property type="project" value="UniProtKB-ARBA"/>
</dbReference>
<dbReference type="AlphaFoldDB" id="A0A1G4KLP6"/>
<evidence type="ECO:0000256" key="6">
    <source>
        <dbReference type="SAM" id="MobiDB-lite"/>
    </source>
</evidence>
<keyword evidence="2" id="KW-0677">Repeat</keyword>
<evidence type="ECO:0000259" key="7">
    <source>
        <dbReference type="PROSITE" id="PS50103"/>
    </source>
</evidence>
<dbReference type="PANTHER" id="PTHR12547">
    <property type="entry name" value="CCCH ZINC FINGER/TIS11-RELATED"/>
    <property type="match status" value="1"/>
</dbReference>
<dbReference type="FunFam" id="4.10.1000.10:FF:000018">
    <property type="entry name" value="Zinc finger protein"/>
    <property type="match status" value="1"/>
</dbReference>
<dbReference type="Pfam" id="PF00642">
    <property type="entry name" value="zf-CCCH"/>
    <property type="match status" value="2"/>
</dbReference>
<dbReference type="SMART" id="SM00356">
    <property type="entry name" value="ZnF_C3H1"/>
    <property type="match status" value="2"/>
</dbReference>
<dbReference type="SUPFAM" id="SSF90229">
    <property type="entry name" value="CCCH zinc finger"/>
    <property type="match status" value="2"/>
</dbReference>
<feature type="region of interest" description="Disordered" evidence="6">
    <location>
        <begin position="1"/>
        <end position="26"/>
    </location>
</feature>
<keyword evidence="1 5" id="KW-0479">Metal-binding</keyword>
<dbReference type="GO" id="GO:0008270">
    <property type="term" value="F:zinc ion binding"/>
    <property type="evidence" value="ECO:0007669"/>
    <property type="project" value="UniProtKB-KW"/>
</dbReference>
<dbReference type="Gene3D" id="4.10.1000.10">
    <property type="entry name" value="Zinc finger, CCCH-type"/>
    <property type="match status" value="2"/>
</dbReference>